<dbReference type="SUPFAM" id="SSF47413">
    <property type="entry name" value="lambda repressor-like DNA-binding domains"/>
    <property type="match status" value="1"/>
</dbReference>
<keyword evidence="4" id="KW-1185">Reference proteome</keyword>
<reference evidence="4" key="1">
    <citation type="submission" date="2018-09" db="EMBL/GenBank/DDBJ databases">
        <authorList>
            <person name="Zhu H."/>
        </authorList>
    </citation>
    <scope>NUCLEOTIDE SEQUENCE [LARGE SCALE GENOMIC DNA]</scope>
    <source>
        <strain evidence="4">K1R23-30</strain>
    </source>
</reference>
<evidence type="ECO:0000313" key="3">
    <source>
        <dbReference type="EMBL" id="RJF96051.1"/>
    </source>
</evidence>
<dbReference type="GO" id="GO:0003677">
    <property type="term" value="F:DNA binding"/>
    <property type="evidence" value="ECO:0007669"/>
    <property type="project" value="InterPro"/>
</dbReference>
<dbReference type="RefSeq" id="WP_119771198.1">
    <property type="nucleotide sequence ID" value="NZ_QYUO01000002.1"/>
</dbReference>
<protein>
    <submittedName>
        <fullName evidence="3">XRE family transcriptional regulator</fullName>
    </submittedName>
</protein>
<dbReference type="Gene3D" id="1.10.260.40">
    <property type="entry name" value="lambda repressor-like DNA-binding domains"/>
    <property type="match status" value="1"/>
</dbReference>
<name>A0A3A3FMU5_9BURK</name>
<dbReference type="Proteomes" id="UP000265955">
    <property type="component" value="Unassembled WGS sequence"/>
</dbReference>
<feature type="domain" description="HTH cro/C1-type" evidence="2">
    <location>
        <begin position="10"/>
        <end position="65"/>
    </location>
</feature>
<dbReference type="InterPro" id="IPR010982">
    <property type="entry name" value="Lambda_DNA-bd_dom_sf"/>
</dbReference>
<evidence type="ECO:0000256" key="1">
    <source>
        <dbReference type="SAM" id="MobiDB-lite"/>
    </source>
</evidence>
<dbReference type="EMBL" id="QYUO01000002">
    <property type="protein sequence ID" value="RJF96051.1"/>
    <property type="molecule type" value="Genomic_DNA"/>
</dbReference>
<dbReference type="Pfam" id="PF01381">
    <property type="entry name" value="HTH_3"/>
    <property type="match status" value="1"/>
</dbReference>
<accession>A0A3A3FMU5</accession>
<evidence type="ECO:0000259" key="2">
    <source>
        <dbReference type="PROSITE" id="PS50943"/>
    </source>
</evidence>
<proteinExistence type="predicted"/>
<dbReference type="SMART" id="SM00530">
    <property type="entry name" value="HTH_XRE"/>
    <property type="match status" value="1"/>
</dbReference>
<sequence>MDLIQIGLEIKKARLEKGVQQEELCAFAEISRATLSRLENGRLAELGIRKIMRVCERLALELTLQPVRKRPTLRSLAMESAEQLRSRHALSAMGPRGPKNAAWAETTSPQPDEAITSLRKRVRRPKKAKESEE</sequence>
<gene>
    <name evidence="3" type="ORF">D3871_22185</name>
</gene>
<comment type="caution">
    <text evidence="3">The sequence shown here is derived from an EMBL/GenBank/DDBJ whole genome shotgun (WGS) entry which is preliminary data.</text>
</comment>
<dbReference type="PROSITE" id="PS50943">
    <property type="entry name" value="HTH_CROC1"/>
    <property type="match status" value="1"/>
</dbReference>
<dbReference type="AlphaFoldDB" id="A0A3A3FMU5"/>
<evidence type="ECO:0000313" key="4">
    <source>
        <dbReference type="Proteomes" id="UP000265955"/>
    </source>
</evidence>
<dbReference type="CDD" id="cd00093">
    <property type="entry name" value="HTH_XRE"/>
    <property type="match status" value="1"/>
</dbReference>
<feature type="region of interest" description="Disordered" evidence="1">
    <location>
        <begin position="78"/>
        <end position="133"/>
    </location>
</feature>
<dbReference type="InterPro" id="IPR001387">
    <property type="entry name" value="Cro/C1-type_HTH"/>
</dbReference>
<dbReference type="OrthoDB" id="6120544at2"/>
<organism evidence="3 4">
    <name type="scientific">Noviherbaspirillum saxi</name>
    <dbReference type="NCBI Taxonomy" id="2320863"/>
    <lineage>
        <taxon>Bacteria</taxon>
        <taxon>Pseudomonadati</taxon>
        <taxon>Pseudomonadota</taxon>
        <taxon>Betaproteobacteria</taxon>
        <taxon>Burkholderiales</taxon>
        <taxon>Oxalobacteraceae</taxon>
        <taxon>Noviherbaspirillum</taxon>
    </lineage>
</organism>
<feature type="compositionally biased region" description="Basic residues" evidence="1">
    <location>
        <begin position="118"/>
        <end position="127"/>
    </location>
</feature>